<dbReference type="PROSITE" id="PS51012">
    <property type="entry name" value="ABC_TM2"/>
    <property type="match status" value="1"/>
</dbReference>
<feature type="transmembrane region" description="Helical" evidence="5">
    <location>
        <begin position="231"/>
        <end position="253"/>
    </location>
</feature>
<dbReference type="InterPro" id="IPR051784">
    <property type="entry name" value="Nod_factor_ABC_transporter"/>
</dbReference>
<dbReference type="PIRSF" id="PIRSF006648">
    <property type="entry name" value="DrrB"/>
    <property type="match status" value="1"/>
</dbReference>
<dbReference type="EMBL" id="SPQQ01000005">
    <property type="protein sequence ID" value="TGE37107.1"/>
    <property type="molecule type" value="Genomic_DNA"/>
</dbReference>
<dbReference type="InterPro" id="IPR013525">
    <property type="entry name" value="ABC2_TM"/>
</dbReference>
<evidence type="ECO:0000256" key="4">
    <source>
        <dbReference type="ARBA" id="ARBA00023136"/>
    </source>
</evidence>
<evidence type="ECO:0000256" key="2">
    <source>
        <dbReference type="ARBA" id="ARBA00022692"/>
    </source>
</evidence>
<dbReference type="InterPro" id="IPR000412">
    <property type="entry name" value="ABC_2_transport"/>
</dbReference>
<proteinExistence type="inferred from homology"/>
<comment type="caution">
    <text evidence="7">The sequence shown here is derived from an EMBL/GenBank/DDBJ whole genome shotgun (WGS) entry which is preliminary data.</text>
</comment>
<feature type="domain" description="ABC transmembrane type-2" evidence="6">
    <location>
        <begin position="30"/>
        <end position="256"/>
    </location>
</feature>
<feature type="transmembrane region" description="Helical" evidence="5">
    <location>
        <begin position="175"/>
        <end position="193"/>
    </location>
</feature>
<dbReference type="GO" id="GO:0140359">
    <property type="term" value="F:ABC-type transporter activity"/>
    <property type="evidence" value="ECO:0007669"/>
    <property type="project" value="InterPro"/>
</dbReference>
<dbReference type="InterPro" id="IPR047817">
    <property type="entry name" value="ABC2_TM_bact-type"/>
</dbReference>
<dbReference type="PANTHER" id="PTHR43229">
    <property type="entry name" value="NODULATION PROTEIN J"/>
    <property type="match status" value="1"/>
</dbReference>
<reference evidence="7 8" key="1">
    <citation type="submission" date="2019-03" db="EMBL/GenBank/DDBJ databases">
        <title>Draft Genome Sequence of Desulfosporosinus fructosivorans Strain 63.6F, Isolated from Marine Sediment in the Baltic Sea.</title>
        <authorList>
            <person name="Hausmann B."/>
            <person name="Vandieken V."/>
            <person name="Pjevac P."/>
            <person name="Schreck K."/>
            <person name="Herbold C.W."/>
            <person name="Loy A."/>
        </authorList>
    </citation>
    <scope>NUCLEOTIDE SEQUENCE [LARGE SCALE GENOMIC DNA]</scope>
    <source>
        <strain evidence="7 8">63.6F</strain>
    </source>
</reference>
<evidence type="ECO:0000256" key="3">
    <source>
        <dbReference type="ARBA" id="ARBA00022989"/>
    </source>
</evidence>
<keyword evidence="5" id="KW-0813">Transport</keyword>
<organism evidence="7 8">
    <name type="scientific">Desulfosporosinus fructosivorans</name>
    <dbReference type="NCBI Taxonomy" id="2018669"/>
    <lineage>
        <taxon>Bacteria</taxon>
        <taxon>Bacillati</taxon>
        <taxon>Bacillota</taxon>
        <taxon>Clostridia</taxon>
        <taxon>Eubacteriales</taxon>
        <taxon>Desulfitobacteriaceae</taxon>
        <taxon>Desulfosporosinus</taxon>
    </lineage>
</organism>
<keyword evidence="2 5" id="KW-0812">Transmembrane</keyword>
<keyword evidence="8" id="KW-1185">Reference proteome</keyword>
<dbReference type="OrthoDB" id="670210at2"/>
<comment type="subcellular location">
    <subcellularLocation>
        <location evidence="5">Cell membrane</location>
        <topology evidence="5">Multi-pass membrane protein</topology>
    </subcellularLocation>
    <subcellularLocation>
        <location evidence="1">Membrane</location>
        <topology evidence="1">Multi-pass membrane protein</topology>
    </subcellularLocation>
</comment>
<accession>A0A4Z0R523</accession>
<dbReference type="PANTHER" id="PTHR43229:SF2">
    <property type="entry name" value="NODULATION PROTEIN J"/>
    <property type="match status" value="1"/>
</dbReference>
<feature type="transmembrane region" description="Helical" evidence="5">
    <location>
        <begin position="29"/>
        <end position="49"/>
    </location>
</feature>
<keyword evidence="3 5" id="KW-1133">Transmembrane helix</keyword>
<evidence type="ECO:0000256" key="1">
    <source>
        <dbReference type="ARBA" id="ARBA00004141"/>
    </source>
</evidence>
<gene>
    <name evidence="7" type="ORF">E4K67_14515</name>
</gene>
<dbReference type="AlphaFoldDB" id="A0A4Z0R523"/>
<feature type="transmembrane region" description="Helical" evidence="5">
    <location>
        <begin position="145"/>
        <end position="168"/>
    </location>
</feature>
<evidence type="ECO:0000259" key="6">
    <source>
        <dbReference type="PROSITE" id="PS51012"/>
    </source>
</evidence>
<keyword evidence="4 5" id="KW-0472">Membrane</keyword>
<sequence length="258" mass="28111">MMILSGIRRNFGDTAVLSGRMMRHTFRSIDTLITVVAMPIMMLLMFVYVFGGAMNTGSIDYINFVVPGILLFTIASGVAYTALRLNNDVTSGIFDRFHSMPISKSSILGGHVLNSVVFNMFSVILVLLVALLIGFRPEAGLAEWLLVIGMVLLFTFAMTWVAVTFGLLANSGEGAGVFAYPLLGLLFISSAFAPTESMPQVLRAFAEYQPMTPLIEAVRSLLMNEPVGNNALIAVIWCVGILVASYISAMQIYKRKMA</sequence>
<name>A0A4Z0R523_9FIRM</name>
<feature type="transmembrane region" description="Helical" evidence="5">
    <location>
        <begin position="106"/>
        <end position="133"/>
    </location>
</feature>
<evidence type="ECO:0000256" key="5">
    <source>
        <dbReference type="RuleBase" id="RU361157"/>
    </source>
</evidence>
<comment type="similarity">
    <text evidence="5">Belongs to the ABC-2 integral membrane protein family.</text>
</comment>
<dbReference type="GO" id="GO:0043190">
    <property type="term" value="C:ATP-binding cassette (ABC) transporter complex"/>
    <property type="evidence" value="ECO:0007669"/>
    <property type="project" value="InterPro"/>
</dbReference>
<keyword evidence="5" id="KW-1003">Cell membrane</keyword>
<dbReference type="Pfam" id="PF01061">
    <property type="entry name" value="ABC2_membrane"/>
    <property type="match status" value="1"/>
</dbReference>
<evidence type="ECO:0000313" key="7">
    <source>
        <dbReference type="EMBL" id="TGE37107.1"/>
    </source>
</evidence>
<dbReference type="Proteomes" id="UP000298460">
    <property type="component" value="Unassembled WGS sequence"/>
</dbReference>
<evidence type="ECO:0000313" key="8">
    <source>
        <dbReference type="Proteomes" id="UP000298460"/>
    </source>
</evidence>
<dbReference type="RefSeq" id="WP_135547958.1">
    <property type="nucleotide sequence ID" value="NZ_SPQQ01000005.1"/>
</dbReference>
<protein>
    <recommendedName>
        <fullName evidence="5">Transport permease protein</fullName>
    </recommendedName>
</protein>
<feature type="transmembrane region" description="Helical" evidence="5">
    <location>
        <begin position="61"/>
        <end position="85"/>
    </location>
</feature>